<sequence>TPADPIHGLFAVAPSGQVVEYEPDNELRDTEQIPLQEGGGIEGFLRREVLPYAPDAWVVPESVKIGYEISFNSYFYKPQPMRTLAEIQADIMAVDRETEGLVHEILGMGGGHG</sequence>
<name>A0A6N3XD21_9SYNE</name>
<reference evidence="1 2" key="1">
    <citation type="submission" date="2015-01" db="EMBL/GenBank/DDBJ databases">
        <title>Lifestyle Evolution in Cyanobacterial Symbionts of Sponges.</title>
        <authorList>
            <person name="Burgsdorf I."/>
            <person name="Slaby B.M."/>
            <person name="Handley K.M."/>
            <person name="Haber M."/>
            <person name="Blom J."/>
            <person name="Marshall C.W."/>
            <person name="Gilbert J.A."/>
            <person name="Hentschel U."/>
            <person name="Steindler L."/>
        </authorList>
    </citation>
    <scope>NUCLEOTIDE SEQUENCE [LARGE SCALE GENOMIC DNA]</scope>
    <source>
        <strain evidence="1">142</strain>
    </source>
</reference>
<accession>A0A6N3XD21</accession>
<organism evidence="1 2">
    <name type="scientific">Candidatus Synechococcus spongiarum 142</name>
    <dbReference type="NCBI Taxonomy" id="1608213"/>
    <lineage>
        <taxon>Bacteria</taxon>
        <taxon>Bacillati</taxon>
        <taxon>Cyanobacteriota</taxon>
        <taxon>Cyanophyceae</taxon>
        <taxon>Synechococcales</taxon>
        <taxon>Synechococcaceae</taxon>
        <taxon>Synechococcus</taxon>
    </lineage>
</organism>
<feature type="non-terminal residue" evidence="1">
    <location>
        <position position="1"/>
    </location>
</feature>
<keyword evidence="1" id="KW-0378">Hydrolase</keyword>
<dbReference type="EMBL" id="JXUO01000090">
    <property type="protein sequence ID" value="KKZ14976.1"/>
    <property type="molecule type" value="Genomic_DNA"/>
</dbReference>
<dbReference type="AlphaFoldDB" id="A0A6N3XD21"/>
<gene>
    <name evidence="1" type="ORF">TH68_02910</name>
</gene>
<comment type="caution">
    <text evidence="1">The sequence shown here is derived from an EMBL/GenBank/DDBJ whole genome shotgun (WGS) entry which is preliminary data.</text>
</comment>
<dbReference type="Proteomes" id="UP000035054">
    <property type="component" value="Unassembled WGS sequence"/>
</dbReference>
<proteinExistence type="predicted"/>
<keyword evidence="1" id="KW-0540">Nuclease</keyword>
<protein>
    <submittedName>
        <fullName evidence="1">Restriction endonuclease subunit S</fullName>
    </submittedName>
</protein>
<keyword evidence="1" id="KW-0255">Endonuclease</keyword>
<dbReference type="GO" id="GO:0004519">
    <property type="term" value="F:endonuclease activity"/>
    <property type="evidence" value="ECO:0007669"/>
    <property type="project" value="UniProtKB-KW"/>
</dbReference>
<evidence type="ECO:0000313" key="1">
    <source>
        <dbReference type="EMBL" id="KKZ14976.1"/>
    </source>
</evidence>
<evidence type="ECO:0000313" key="2">
    <source>
        <dbReference type="Proteomes" id="UP000035054"/>
    </source>
</evidence>